<feature type="transmembrane region" description="Helical" evidence="1">
    <location>
        <begin position="204"/>
        <end position="221"/>
    </location>
</feature>
<dbReference type="Pfam" id="PF19066">
    <property type="entry name" value="P9_TM"/>
    <property type="match status" value="1"/>
</dbReference>
<dbReference type="EMBL" id="MN739361">
    <property type="protein sequence ID" value="QHT00936.1"/>
    <property type="molecule type" value="Genomic_DNA"/>
</dbReference>
<keyword evidence="1" id="KW-0812">Transmembrane</keyword>
<accession>A0A6C0C886</accession>
<feature type="transmembrane region" description="Helical" evidence="1">
    <location>
        <begin position="180"/>
        <end position="198"/>
    </location>
</feature>
<proteinExistence type="predicted"/>
<sequence>MLALENVIDYTPDSFGKMNPHDTRYQIRDPTEPAFKYNTNFTLSDTHALNQLDSKAILHRDQYVNEEYPNQFLDITLRNEPMLVPNYPRDLLIDQTDHDVYGNTYNDPMLYKEYIDNQIDGSMDQKIYNEFLTYAEKNPDIRLSQSYTSEKFWLEDPMVLFRGDNYFVFLPKSSMSKIEMLNAMTKFFLYLMILLLLFSNNYDYVYVPIIGIIIVLVLYYVQKNDTADIRYENFCRDDKCDKIEMCQAPTQNNPFMNVTLADLMDDPERPGACNINNNEIKQEIDEKYNYDLFRDVDDVFVRGYSQRQFYTTPSTTTPNDQTTFAKWLYKLPETCKENQSNCLKYEDIRFNRFNPNIDRMERVQEDIIP</sequence>
<feature type="domain" description="Minor capsid protein P9 transmembrane helices" evidence="2">
    <location>
        <begin position="152"/>
        <end position="220"/>
    </location>
</feature>
<evidence type="ECO:0000313" key="3">
    <source>
        <dbReference type="EMBL" id="QHT00936.1"/>
    </source>
</evidence>
<evidence type="ECO:0000256" key="1">
    <source>
        <dbReference type="SAM" id="Phobius"/>
    </source>
</evidence>
<dbReference type="InterPro" id="IPR043915">
    <property type="entry name" value="P9_TM"/>
</dbReference>
<evidence type="ECO:0000259" key="2">
    <source>
        <dbReference type="Pfam" id="PF19066"/>
    </source>
</evidence>
<reference evidence="3" key="1">
    <citation type="journal article" date="2020" name="Nature">
        <title>Giant virus diversity and host interactions through global metagenomics.</title>
        <authorList>
            <person name="Schulz F."/>
            <person name="Roux S."/>
            <person name="Paez-Espino D."/>
            <person name="Jungbluth S."/>
            <person name="Walsh D.A."/>
            <person name="Denef V.J."/>
            <person name="McMahon K.D."/>
            <person name="Konstantinidis K.T."/>
            <person name="Eloe-Fadrosh E.A."/>
            <person name="Kyrpides N.C."/>
            <person name="Woyke T."/>
        </authorList>
    </citation>
    <scope>NUCLEOTIDE SEQUENCE</scope>
    <source>
        <strain evidence="3">GVMAG-M-3300020192-26</strain>
    </source>
</reference>
<dbReference type="AlphaFoldDB" id="A0A6C0C886"/>
<protein>
    <recommendedName>
        <fullName evidence="2">Minor capsid protein P9 transmembrane helices domain-containing protein</fullName>
    </recommendedName>
</protein>
<keyword evidence="1" id="KW-1133">Transmembrane helix</keyword>
<organism evidence="3">
    <name type="scientific">viral metagenome</name>
    <dbReference type="NCBI Taxonomy" id="1070528"/>
    <lineage>
        <taxon>unclassified sequences</taxon>
        <taxon>metagenomes</taxon>
        <taxon>organismal metagenomes</taxon>
    </lineage>
</organism>
<keyword evidence="1" id="KW-0472">Membrane</keyword>
<name>A0A6C0C886_9ZZZZ</name>